<accession>A0ABT1C1Z1</accession>
<keyword evidence="1" id="KW-0802">TPR repeat</keyword>
<keyword evidence="2" id="KW-0732">Signal</keyword>
<dbReference type="SUPFAM" id="SSF48452">
    <property type="entry name" value="TPR-like"/>
    <property type="match status" value="1"/>
</dbReference>
<feature type="chain" id="PRO_5046152962" description="Tetratricopeptide repeat protein" evidence="2">
    <location>
        <begin position="28"/>
        <end position="183"/>
    </location>
</feature>
<gene>
    <name evidence="3" type="ORF">NGM99_03435</name>
</gene>
<dbReference type="InterPro" id="IPR019734">
    <property type="entry name" value="TPR_rpt"/>
</dbReference>
<name>A0ABT1C1Z1_9HYPH</name>
<proteinExistence type="predicted"/>
<protein>
    <recommendedName>
        <fullName evidence="5">Tetratricopeptide repeat protein</fullName>
    </recommendedName>
</protein>
<dbReference type="PROSITE" id="PS50005">
    <property type="entry name" value="TPR"/>
    <property type="match status" value="1"/>
</dbReference>
<dbReference type="Gene3D" id="1.25.40.10">
    <property type="entry name" value="Tetratricopeptide repeat domain"/>
    <property type="match status" value="1"/>
</dbReference>
<dbReference type="EMBL" id="JAMXQS010000002">
    <property type="protein sequence ID" value="MCO6048839.1"/>
    <property type="molecule type" value="Genomic_DNA"/>
</dbReference>
<evidence type="ECO:0000256" key="1">
    <source>
        <dbReference type="PROSITE-ProRule" id="PRU00339"/>
    </source>
</evidence>
<keyword evidence="4" id="KW-1185">Reference proteome</keyword>
<sequence>MASALTIKAMAASAVVAACLAAAPVWAAGESSNPVPTCKKGEVYDQKAKKCVKKTSEALTDEDRTATAYALAKAERYTEALDILDTLKQPRTAEALNYRGYATRKLGRTEEGIGYYKQSVSLAPRYAKVREYLGEAYVIQGKMDQAREQLRVIETICGKGCEEYRDLAEAVEGKGGEGKGGEG</sequence>
<organism evidence="3 4">
    <name type="scientific">Mesorhizobium liriopis</name>
    <dbReference type="NCBI Taxonomy" id="2953882"/>
    <lineage>
        <taxon>Bacteria</taxon>
        <taxon>Pseudomonadati</taxon>
        <taxon>Pseudomonadota</taxon>
        <taxon>Alphaproteobacteria</taxon>
        <taxon>Hyphomicrobiales</taxon>
        <taxon>Phyllobacteriaceae</taxon>
        <taxon>Mesorhizobium</taxon>
    </lineage>
</organism>
<evidence type="ECO:0000313" key="4">
    <source>
        <dbReference type="Proteomes" id="UP001205906"/>
    </source>
</evidence>
<dbReference type="RefSeq" id="WP_252816022.1">
    <property type="nucleotide sequence ID" value="NZ_JAMXQS010000002.1"/>
</dbReference>
<dbReference type="Proteomes" id="UP001205906">
    <property type="component" value="Unassembled WGS sequence"/>
</dbReference>
<dbReference type="InterPro" id="IPR011990">
    <property type="entry name" value="TPR-like_helical_dom_sf"/>
</dbReference>
<evidence type="ECO:0008006" key="5">
    <source>
        <dbReference type="Google" id="ProtNLM"/>
    </source>
</evidence>
<reference evidence="3 4" key="1">
    <citation type="submission" date="2022-06" db="EMBL/GenBank/DDBJ databases">
        <title>Mesorhizobium sp. strain RP14 Genome sequencing and assembly.</title>
        <authorList>
            <person name="Kim I."/>
        </authorList>
    </citation>
    <scope>NUCLEOTIDE SEQUENCE [LARGE SCALE GENOMIC DNA]</scope>
    <source>
        <strain evidence="4">RP14(2022)</strain>
    </source>
</reference>
<evidence type="ECO:0000256" key="2">
    <source>
        <dbReference type="SAM" id="SignalP"/>
    </source>
</evidence>
<comment type="caution">
    <text evidence="3">The sequence shown here is derived from an EMBL/GenBank/DDBJ whole genome shotgun (WGS) entry which is preliminary data.</text>
</comment>
<evidence type="ECO:0000313" key="3">
    <source>
        <dbReference type="EMBL" id="MCO6048839.1"/>
    </source>
</evidence>
<feature type="signal peptide" evidence="2">
    <location>
        <begin position="1"/>
        <end position="27"/>
    </location>
</feature>
<feature type="repeat" description="TPR" evidence="1">
    <location>
        <begin position="93"/>
        <end position="126"/>
    </location>
</feature>